<proteinExistence type="predicted"/>
<dbReference type="Pfam" id="PF01370">
    <property type="entry name" value="Epimerase"/>
    <property type="match status" value="1"/>
</dbReference>
<evidence type="ECO:0000313" key="4">
    <source>
        <dbReference type="Proteomes" id="UP000317422"/>
    </source>
</evidence>
<protein>
    <submittedName>
        <fullName evidence="3">Nucleoside-diphosphate-sugar epimerase</fullName>
    </submittedName>
</protein>
<dbReference type="EMBL" id="VFQC01000001">
    <property type="protein sequence ID" value="TQN33334.1"/>
    <property type="molecule type" value="Genomic_DNA"/>
</dbReference>
<comment type="caution">
    <text evidence="3">The sequence shown here is derived from an EMBL/GenBank/DDBJ whole genome shotgun (WGS) entry which is preliminary data.</text>
</comment>
<evidence type="ECO:0000259" key="2">
    <source>
        <dbReference type="Pfam" id="PF01370"/>
    </source>
</evidence>
<feature type="domain" description="NAD-dependent epimerase/dehydratase" evidence="2">
    <location>
        <begin position="12"/>
        <end position="210"/>
    </location>
</feature>
<dbReference type="RefSeq" id="WP_141924709.1">
    <property type="nucleotide sequence ID" value="NZ_VFQC01000001.1"/>
</dbReference>
<dbReference type="AlphaFoldDB" id="A0A543NNC7"/>
<dbReference type="OrthoDB" id="8205493at2"/>
<reference evidence="3 4" key="1">
    <citation type="submission" date="2019-06" db="EMBL/GenBank/DDBJ databases">
        <title>Sequencing the genomes of 1000 actinobacteria strains.</title>
        <authorList>
            <person name="Klenk H.-P."/>
        </authorList>
    </citation>
    <scope>NUCLEOTIDE SEQUENCE [LARGE SCALE GENOMIC DNA]</scope>
    <source>
        <strain evidence="3 4">DSM 45015</strain>
    </source>
</reference>
<dbReference type="Gene3D" id="3.40.50.720">
    <property type="entry name" value="NAD(P)-binding Rossmann-like Domain"/>
    <property type="match status" value="1"/>
</dbReference>
<dbReference type="InterPro" id="IPR036291">
    <property type="entry name" value="NAD(P)-bd_dom_sf"/>
</dbReference>
<keyword evidence="4" id="KW-1185">Reference proteome</keyword>
<dbReference type="InterPro" id="IPR001509">
    <property type="entry name" value="Epimerase_deHydtase"/>
</dbReference>
<evidence type="ECO:0000256" key="1">
    <source>
        <dbReference type="SAM" id="MobiDB-lite"/>
    </source>
</evidence>
<organism evidence="3 4">
    <name type="scientific">Haloactinospora alba</name>
    <dbReference type="NCBI Taxonomy" id="405555"/>
    <lineage>
        <taxon>Bacteria</taxon>
        <taxon>Bacillati</taxon>
        <taxon>Actinomycetota</taxon>
        <taxon>Actinomycetes</taxon>
        <taxon>Streptosporangiales</taxon>
        <taxon>Nocardiopsidaceae</taxon>
        <taxon>Haloactinospora</taxon>
    </lineage>
</organism>
<dbReference type="SUPFAM" id="SSF51735">
    <property type="entry name" value="NAD(P)-binding Rossmann-fold domains"/>
    <property type="match status" value="1"/>
</dbReference>
<evidence type="ECO:0000313" key="3">
    <source>
        <dbReference type="EMBL" id="TQN33334.1"/>
    </source>
</evidence>
<feature type="region of interest" description="Disordered" evidence="1">
    <location>
        <begin position="29"/>
        <end position="58"/>
    </location>
</feature>
<accession>A0A543NNC7</accession>
<gene>
    <name evidence="3" type="ORF">FHX37_3348</name>
</gene>
<name>A0A543NNC7_9ACTN</name>
<sequence>MTPSTDHGLHVVLGAGPAGTTLVEELASRGERVRHVSRSGIATSPPGVETARGDVSTPDGAVAATEGASVVYHAVNVDYHRQVRTMPAIAEAVLTAARTHDAKLVVLDTLYPYGTADGGHITERTPWSATSEKGRMRADLDRRYLRAHTDGEVRVALGRSADFFGPRVLNSTLGGAFFPAALRGEPAMALGDISLTHSYSFIADTARGLAELGVRDDGDGRVWHLPTAPAVSTRRVHRIVEELLGRPLHVEVLDRPVAFGPFDERFMAEYAELFYQHRIPQNMVSRDFEEAFSTSPTPLPKALAATIAWYRDAGQ</sequence>
<dbReference type="Proteomes" id="UP000317422">
    <property type="component" value="Unassembled WGS sequence"/>
</dbReference>